<organism evidence="1 2">
    <name type="scientific">Deinococcus psychrotolerans</name>
    <dbReference type="NCBI Taxonomy" id="2489213"/>
    <lineage>
        <taxon>Bacteria</taxon>
        <taxon>Thermotogati</taxon>
        <taxon>Deinococcota</taxon>
        <taxon>Deinococci</taxon>
        <taxon>Deinococcales</taxon>
        <taxon>Deinococcaceae</taxon>
        <taxon>Deinococcus</taxon>
    </lineage>
</organism>
<dbReference type="AlphaFoldDB" id="A0A3G8YHY5"/>
<dbReference type="EMBL" id="CP034183">
    <property type="protein sequence ID" value="AZI42104.1"/>
    <property type="molecule type" value="Genomic_DNA"/>
</dbReference>
<dbReference type="OrthoDB" id="9779902at2"/>
<protein>
    <submittedName>
        <fullName evidence="1">Uncharacterized protein</fullName>
    </submittedName>
</protein>
<name>A0A3G8YHY5_9DEIO</name>
<dbReference type="KEGG" id="dph:EHF33_04555"/>
<evidence type="ECO:0000313" key="2">
    <source>
        <dbReference type="Proteomes" id="UP000276417"/>
    </source>
</evidence>
<keyword evidence="2" id="KW-1185">Reference proteome</keyword>
<dbReference type="RefSeq" id="WP_124868277.1">
    <property type="nucleotide sequence ID" value="NZ_CP034183.1"/>
</dbReference>
<reference evidence="1 2" key="1">
    <citation type="submission" date="2018-11" db="EMBL/GenBank/DDBJ databases">
        <title>Deinococcus shelandsis sp. nov., isolated from South Shetland Islands soil of Antarctica.</title>
        <authorList>
            <person name="Tian J."/>
        </authorList>
    </citation>
    <scope>NUCLEOTIDE SEQUENCE [LARGE SCALE GENOMIC DNA]</scope>
    <source>
        <strain evidence="1 2">S14-83T</strain>
    </source>
</reference>
<gene>
    <name evidence="1" type="ORF">EHF33_04555</name>
</gene>
<evidence type="ECO:0000313" key="1">
    <source>
        <dbReference type="EMBL" id="AZI42104.1"/>
    </source>
</evidence>
<accession>A0A3G8YHY5</accession>
<sequence>MALAAPDTHSLTVEGISANTQSWLKLDGWDVLSHQPQDNAKDYAAEVRGIQLPQQSNAERFQGGVSRGWNTEAVFRQRLDALLLTPLPDHPPLPLNRHLTYRSVSKKE</sequence>
<proteinExistence type="predicted"/>
<dbReference type="Proteomes" id="UP000276417">
    <property type="component" value="Chromosome 1"/>
</dbReference>